<evidence type="ECO:0000256" key="1">
    <source>
        <dbReference type="SAM" id="MobiDB-lite"/>
    </source>
</evidence>
<gene>
    <name evidence="2" type="ORF">BCF44_1229</name>
</gene>
<comment type="caution">
    <text evidence="2">The sequence shown here is derived from an EMBL/GenBank/DDBJ whole genome shotgun (WGS) entry which is preliminary data.</text>
</comment>
<keyword evidence="3" id="KW-1185">Reference proteome</keyword>
<dbReference type="AlphaFoldDB" id="A0A3E0GWP2"/>
<feature type="region of interest" description="Disordered" evidence="1">
    <location>
        <begin position="69"/>
        <end position="107"/>
    </location>
</feature>
<evidence type="ECO:0000313" key="3">
    <source>
        <dbReference type="Proteomes" id="UP000256269"/>
    </source>
</evidence>
<dbReference type="EMBL" id="QUNO01000022">
    <property type="protein sequence ID" value="REH30986.1"/>
    <property type="molecule type" value="Genomic_DNA"/>
</dbReference>
<organism evidence="2 3">
    <name type="scientific">Kutzneria buriramensis</name>
    <dbReference type="NCBI Taxonomy" id="1045776"/>
    <lineage>
        <taxon>Bacteria</taxon>
        <taxon>Bacillati</taxon>
        <taxon>Actinomycetota</taxon>
        <taxon>Actinomycetes</taxon>
        <taxon>Pseudonocardiales</taxon>
        <taxon>Pseudonocardiaceae</taxon>
        <taxon>Kutzneria</taxon>
    </lineage>
</organism>
<evidence type="ECO:0000313" key="2">
    <source>
        <dbReference type="EMBL" id="REH30986.1"/>
    </source>
</evidence>
<sequence length="125" mass="12902">MVMTTEVANAMSTSTVDAVLPAGVVDNSVLLQRDLMWDRTEWRGSGQCKGAVRDQQGKAAELVGRRGVLGAGGDQHQHVQAAGARSAGSAGDGARGSATLTSMPIRGPTRSMRLAGVRLTSRVAA</sequence>
<reference evidence="2 3" key="1">
    <citation type="submission" date="2018-08" db="EMBL/GenBank/DDBJ databases">
        <title>Genomic Encyclopedia of Archaeal and Bacterial Type Strains, Phase II (KMG-II): from individual species to whole genera.</title>
        <authorList>
            <person name="Goeker M."/>
        </authorList>
    </citation>
    <scope>NUCLEOTIDE SEQUENCE [LARGE SCALE GENOMIC DNA]</scope>
    <source>
        <strain evidence="2 3">DSM 45791</strain>
    </source>
</reference>
<accession>A0A3E0GWP2</accession>
<dbReference type="Proteomes" id="UP000256269">
    <property type="component" value="Unassembled WGS sequence"/>
</dbReference>
<protein>
    <submittedName>
        <fullName evidence="2">Uncharacterized protein</fullName>
    </submittedName>
</protein>
<name>A0A3E0GWP2_9PSEU</name>
<proteinExistence type="predicted"/>